<dbReference type="InterPro" id="IPR009915">
    <property type="entry name" value="NnrU_dom"/>
</dbReference>
<proteinExistence type="predicted"/>
<feature type="transmembrane region" description="Helical" evidence="5">
    <location>
        <begin position="71"/>
        <end position="92"/>
    </location>
</feature>
<evidence type="ECO:0000256" key="2">
    <source>
        <dbReference type="ARBA" id="ARBA00022692"/>
    </source>
</evidence>
<gene>
    <name evidence="7" type="ORF">GTW23_15315</name>
</gene>
<keyword evidence="8" id="KW-1185">Reference proteome</keyword>
<name>A0ABT1CVH9_9HYPH</name>
<sequence length="195" mass="21281">MIWLIVGLVVFLGVHSVRIVAPEFRQSQIDRRGLNAWKAIYAVVSILGFIILVWGYGIARQDPVVFWVAPAWMSHVVALLMLPVMIFLVASQVPDGRIKAAVKHPMLLAVKIWAVAHLLVNGDLASVLLFGGFLAWAVVDRISEKKRLRAGLTSNPVAGPVKWDIISVVGGLVAYVLFVAVLHKLLIGVPPIIGM</sequence>
<evidence type="ECO:0000256" key="4">
    <source>
        <dbReference type="ARBA" id="ARBA00023136"/>
    </source>
</evidence>
<feature type="transmembrane region" description="Helical" evidence="5">
    <location>
        <begin position="112"/>
        <end position="139"/>
    </location>
</feature>
<evidence type="ECO:0000256" key="3">
    <source>
        <dbReference type="ARBA" id="ARBA00022989"/>
    </source>
</evidence>
<evidence type="ECO:0000313" key="7">
    <source>
        <dbReference type="EMBL" id="MCO6409550.1"/>
    </source>
</evidence>
<reference evidence="7 8" key="1">
    <citation type="submission" date="2020-01" db="EMBL/GenBank/DDBJ databases">
        <title>Genomes of bacteria type strains.</title>
        <authorList>
            <person name="Chen J."/>
            <person name="Zhu S."/>
            <person name="Yang J."/>
        </authorList>
    </citation>
    <scope>NUCLEOTIDE SEQUENCE [LARGE SCALE GENOMIC DNA]</scope>
    <source>
        <strain evidence="7 8">DSM 16655</strain>
    </source>
</reference>
<feature type="domain" description="NnrU" evidence="6">
    <location>
        <begin position="4"/>
        <end position="191"/>
    </location>
</feature>
<feature type="transmembrane region" description="Helical" evidence="5">
    <location>
        <begin position="40"/>
        <end position="59"/>
    </location>
</feature>
<evidence type="ECO:0000259" key="6">
    <source>
        <dbReference type="Pfam" id="PF07298"/>
    </source>
</evidence>
<dbReference type="Pfam" id="PF07298">
    <property type="entry name" value="NnrU"/>
    <property type="match status" value="1"/>
</dbReference>
<comment type="caution">
    <text evidence="7">The sequence shown here is derived from an EMBL/GenBank/DDBJ whole genome shotgun (WGS) entry which is preliminary data.</text>
</comment>
<feature type="transmembrane region" description="Helical" evidence="5">
    <location>
        <begin position="172"/>
        <end position="193"/>
    </location>
</feature>
<accession>A0ABT1CVH9</accession>
<evidence type="ECO:0000256" key="1">
    <source>
        <dbReference type="ARBA" id="ARBA00004141"/>
    </source>
</evidence>
<keyword evidence="2 5" id="KW-0812">Transmembrane</keyword>
<evidence type="ECO:0000256" key="5">
    <source>
        <dbReference type="SAM" id="Phobius"/>
    </source>
</evidence>
<dbReference type="EMBL" id="JAAAML010000003">
    <property type="protein sequence ID" value="MCO6409550.1"/>
    <property type="molecule type" value="Genomic_DNA"/>
</dbReference>
<keyword evidence="3 5" id="KW-1133">Transmembrane helix</keyword>
<dbReference type="Proteomes" id="UP001320715">
    <property type="component" value="Unassembled WGS sequence"/>
</dbReference>
<evidence type="ECO:0000313" key="8">
    <source>
        <dbReference type="Proteomes" id="UP001320715"/>
    </source>
</evidence>
<keyword evidence="4 5" id="KW-0472">Membrane</keyword>
<comment type="subcellular location">
    <subcellularLocation>
        <location evidence="1">Membrane</location>
        <topology evidence="1">Multi-pass membrane protein</topology>
    </subcellularLocation>
</comment>
<organism evidence="7 8">
    <name type="scientific">Hoeflea alexandrii</name>
    <dbReference type="NCBI Taxonomy" id="288436"/>
    <lineage>
        <taxon>Bacteria</taxon>
        <taxon>Pseudomonadati</taxon>
        <taxon>Pseudomonadota</taxon>
        <taxon>Alphaproteobacteria</taxon>
        <taxon>Hyphomicrobiales</taxon>
        <taxon>Rhizobiaceae</taxon>
        <taxon>Hoeflea</taxon>
    </lineage>
</organism>
<dbReference type="RefSeq" id="WP_252916407.1">
    <property type="nucleotide sequence ID" value="NZ_JAAAML010000003.1"/>
</dbReference>
<protein>
    <submittedName>
        <fullName evidence="7">NnrU family protein</fullName>
    </submittedName>
</protein>